<organism evidence="2 3">
    <name type="scientific">Lutibacter agarilyticus</name>
    <dbReference type="NCBI Taxonomy" id="1109740"/>
    <lineage>
        <taxon>Bacteria</taxon>
        <taxon>Pseudomonadati</taxon>
        <taxon>Bacteroidota</taxon>
        <taxon>Flavobacteriia</taxon>
        <taxon>Flavobacteriales</taxon>
        <taxon>Flavobacteriaceae</taxon>
        <taxon>Lutibacter</taxon>
    </lineage>
</organism>
<keyword evidence="3" id="KW-1185">Reference proteome</keyword>
<feature type="signal peptide" evidence="1">
    <location>
        <begin position="1"/>
        <end position="23"/>
    </location>
</feature>
<dbReference type="OrthoDB" id="1465784at2"/>
<feature type="chain" id="PRO_5012850834" description="Tetratricopeptide repeat-containing protein" evidence="1">
    <location>
        <begin position="24"/>
        <end position="318"/>
    </location>
</feature>
<dbReference type="Gene3D" id="1.25.40.10">
    <property type="entry name" value="Tetratricopeptide repeat domain"/>
    <property type="match status" value="2"/>
</dbReference>
<dbReference type="AlphaFoldDB" id="A0A238VZ80"/>
<proteinExistence type="predicted"/>
<keyword evidence="1" id="KW-0732">Signal</keyword>
<evidence type="ECO:0000256" key="1">
    <source>
        <dbReference type="SAM" id="SignalP"/>
    </source>
</evidence>
<name>A0A238VZ80_9FLAO</name>
<dbReference type="EMBL" id="FZNT01000002">
    <property type="protein sequence ID" value="SNR39612.1"/>
    <property type="molecule type" value="Genomic_DNA"/>
</dbReference>
<accession>A0A238VZ80</accession>
<evidence type="ECO:0000313" key="2">
    <source>
        <dbReference type="EMBL" id="SNR39612.1"/>
    </source>
</evidence>
<protein>
    <recommendedName>
        <fullName evidence="4">Tetratricopeptide repeat-containing protein</fullName>
    </recommendedName>
</protein>
<reference evidence="2 3" key="1">
    <citation type="submission" date="2017-06" db="EMBL/GenBank/DDBJ databases">
        <authorList>
            <person name="Kim H.J."/>
            <person name="Triplett B.A."/>
        </authorList>
    </citation>
    <scope>NUCLEOTIDE SEQUENCE [LARGE SCALE GENOMIC DNA]</scope>
    <source>
        <strain evidence="2 3">DSM 29150</strain>
    </source>
</reference>
<dbReference type="InterPro" id="IPR011990">
    <property type="entry name" value="TPR-like_helical_dom_sf"/>
</dbReference>
<sequence>MKRKFLFNLIFVGILAISSSFYAQELIDEEKKLEFQTHFFEALKQKAINNYAKAIESLELCMAIDASSKAVEFEFSKNYLELKKYFEAEIFIDKALLKDTNNVHLLKHKVAIYKAQRNFEAAIKIQQKIVETRTEYSDELVLLYLQNRNFEKAASLIVEIEDKALATSKIKGYKQYLENRKKAIEKTTDKPKINTEIVDISTLKKEYANNKEFKILQQILKTELSTESFDLLYSDSKDALELFPTQPFLYLMNGLALNKLVKYNEAIAVLSIGIDFVIDNNELEASYYEQLSIAYEGLDKKNEALKYKQKAEKLRQHN</sequence>
<dbReference type="SUPFAM" id="SSF48452">
    <property type="entry name" value="TPR-like"/>
    <property type="match status" value="2"/>
</dbReference>
<gene>
    <name evidence="2" type="ORF">SAMN06265371_102270</name>
</gene>
<evidence type="ECO:0000313" key="3">
    <source>
        <dbReference type="Proteomes" id="UP000198384"/>
    </source>
</evidence>
<evidence type="ECO:0008006" key="4">
    <source>
        <dbReference type="Google" id="ProtNLM"/>
    </source>
</evidence>
<dbReference type="Proteomes" id="UP000198384">
    <property type="component" value="Unassembled WGS sequence"/>
</dbReference>